<reference evidence="1" key="1">
    <citation type="submission" date="2020-05" db="EMBL/GenBank/DDBJ databases">
        <authorList>
            <person name="Zeng H."/>
            <person name="Chan Y.K."/>
            <person name="Watt R.M."/>
        </authorList>
    </citation>
    <scope>NUCLEOTIDE SEQUENCE</scope>
    <source>
        <strain evidence="1">ATCC 700773</strain>
    </source>
</reference>
<sequence length="154" mass="18582">MEKYRCALLIILLQLFYFQCFGNENIDTMCGIWSKENPYKKTYETLAIERISDSKYFVLYTDTNDHVLDLSQIGTVLSDNLIHIHKEEGEDFYVYLDYEENSVYFLWNHIEPSDEYYDTELKRVTELYDEELNKKKMTEFNENFKQSILKSLKK</sequence>
<protein>
    <submittedName>
        <fullName evidence="1">Uncharacterized protein</fullName>
    </submittedName>
</protein>
<dbReference type="RefSeq" id="WP_210118505.1">
    <property type="nucleotide sequence ID" value="NZ_CP054257.1"/>
</dbReference>
<accession>A0A975EZW2</accession>
<dbReference type="AlphaFoldDB" id="A0A975EZW2"/>
<name>A0A975EZW2_9SPIR</name>
<reference evidence="1" key="2">
    <citation type="journal article" date="2021" name="Microbiol. Resour. Announc.">
        <title>Complete Genome Sequences of Three Human Oral Treponema parvum Isolates.</title>
        <authorList>
            <person name="Zeng H."/>
            <person name="Watt R.M."/>
        </authorList>
    </citation>
    <scope>NUCLEOTIDE SEQUENCE</scope>
    <source>
        <strain evidence="1">ATCC 700773</strain>
    </source>
</reference>
<proteinExistence type="predicted"/>
<evidence type="ECO:0000313" key="2">
    <source>
        <dbReference type="Proteomes" id="UP000671995"/>
    </source>
</evidence>
<gene>
    <name evidence="1" type="ORF">HRI96_05555</name>
</gene>
<dbReference type="EMBL" id="CP054257">
    <property type="protein sequence ID" value="QTQ11710.1"/>
    <property type="molecule type" value="Genomic_DNA"/>
</dbReference>
<organism evidence="1 2">
    <name type="scientific">Treponema parvum</name>
    <dbReference type="NCBI Taxonomy" id="138851"/>
    <lineage>
        <taxon>Bacteria</taxon>
        <taxon>Pseudomonadati</taxon>
        <taxon>Spirochaetota</taxon>
        <taxon>Spirochaetia</taxon>
        <taxon>Spirochaetales</taxon>
        <taxon>Treponemataceae</taxon>
        <taxon>Treponema</taxon>
    </lineage>
</organism>
<dbReference type="Proteomes" id="UP000671995">
    <property type="component" value="Chromosome"/>
</dbReference>
<evidence type="ECO:0000313" key="1">
    <source>
        <dbReference type="EMBL" id="QTQ11710.1"/>
    </source>
</evidence>